<dbReference type="EMBL" id="VLKH01000006">
    <property type="protein sequence ID" value="TWH79372.1"/>
    <property type="molecule type" value="Genomic_DNA"/>
</dbReference>
<keyword evidence="1" id="KW-0547">Nucleotide-binding</keyword>
<dbReference type="Gene3D" id="3.30.470.20">
    <property type="entry name" value="ATP-grasp fold, B domain"/>
    <property type="match status" value="1"/>
</dbReference>
<accession>A0A562J847</accession>
<dbReference type="GO" id="GO:0005524">
    <property type="term" value="F:ATP binding"/>
    <property type="evidence" value="ECO:0007669"/>
    <property type="project" value="UniProtKB-UniRule"/>
</dbReference>
<name>A0A562J847_9FIRM</name>
<dbReference type="Pfam" id="PF02655">
    <property type="entry name" value="ATP-grasp_3"/>
    <property type="match status" value="1"/>
</dbReference>
<dbReference type="Gene3D" id="3.30.1490.20">
    <property type="entry name" value="ATP-grasp fold, A domain"/>
    <property type="match status" value="1"/>
</dbReference>
<dbReference type="SUPFAM" id="SSF56059">
    <property type="entry name" value="Glutathione synthetase ATP-binding domain-like"/>
    <property type="match status" value="1"/>
</dbReference>
<comment type="caution">
    <text evidence="3">The sequence shown here is derived from an EMBL/GenBank/DDBJ whole genome shotgun (WGS) entry which is preliminary data.</text>
</comment>
<dbReference type="InterPro" id="IPR013815">
    <property type="entry name" value="ATP_grasp_subdomain_1"/>
</dbReference>
<feature type="domain" description="ATP-grasp" evidence="2">
    <location>
        <begin position="121"/>
        <end position="308"/>
    </location>
</feature>
<keyword evidence="1" id="KW-0067">ATP-binding</keyword>
<dbReference type="Proteomes" id="UP000315343">
    <property type="component" value="Unassembled WGS sequence"/>
</dbReference>
<keyword evidence="4" id="KW-1185">Reference proteome</keyword>
<dbReference type="InterPro" id="IPR003806">
    <property type="entry name" value="ATP-grasp_PylC-type"/>
</dbReference>
<dbReference type="RefSeq" id="WP_145083685.1">
    <property type="nucleotide sequence ID" value="NZ_VLKH01000006.1"/>
</dbReference>
<dbReference type="GO" id="GO:0046872">
    <property type="term" value="F:metal ion binding"/>
    <property type="evidence" value="ECO:0007669"/>
    <property type="project" value="InterPro"/>
</dbReference>
<evidence type="ECO:0000256" key="1">
    <source>
        <dbReference type="PROSITE-ProRule" id="PRU00409"/>
    </source>
</evidence>
<dbReference type="AlphaFoldDB" id="A0A562J847"/>
<evidence type="ECO:0000259" key="2">
    <source>
        <dbReference type="PROSITE" id="PS50975"/>
    </source>
</evidence>
<gene>
    <name evidence="3" type="ORF">LY60_02350</name>
</gene>
<proteinExistence type="predicted"/>
<evidence type="ECO:0000313" key="3">
    <source>
        <dbReference type="EMBL" id="TWH79372.1"/>
    </source>
</evidence>
<reference evidence="3 4" key="1">
    <citation type="submission" date="2019-07" db="EMBL/GenBank/DDBJ databases">
        <title>Genomic Encyclopedia of Type Strains, Phase I: the one thousand microbial genomes (KMG-I) project.</title>
        <authorList>
            <person name="Kyrpides N."/>
        </authorList>
    </citation>
    <scope>NUCLEOTIDE SEQUENCE [LARGE SCALE GENOMIC DNA]</scope>
    <source>
        <strain evidence="3 4">DSM 13558</strain>
    </source>
</reference>
<sequence>MSFKGKRVLILEGYARQSLPFIREFKKQGCIVSVLCDSKLDVAYASRLPDYKIIGVCNPERYDETVSCVRELLKTRRYDMVLPLVDFSAKILSTNKAEFSNYTKVASNDKEVFDKSQDKLSVMMECMSNSIPCPRTAINIKNFEDILNSDLVFPIIIKPRRECGASGFIYIKDEVELQEYIMGLDISLEDYVVQELIPQDDLNLSCNLFIDNNGEVKSCFIYASHRWFPLEGGTGTFNTTIYREDVKETCIKLAKLMNLRGAVGVDLIHDPRDNVAKVLEINPRIMACAQIGFDAGVNQAQQILENELGNEVTSMMNYKNNISIRMTQADILWFLKSKDRFNTKPSWFKIKNTKDQIFDIKDPLPWFSFTLQAIARYKSKMHKKGSKTVLNTSK</sequence>
<protein>
    <submittedName>
        <fullName evidence="3">ATP-grasp domain-containing protein</fullName>
    </submittedName>
</protein>
<evidence type="ECO:0000313" key="4">
    <source>
        <dbReference type="Proteomes" id="UP000315343"/>
    </source>
</evidence>
<organism evidence="3 4">
    <name type="scientific">Sedimentibacter saalensis</name>
    <dbReference type="NCBI Taxonomy" id="130788"/>
    <lineage>
        <taxon>Bacteria</taxon>
        <taxon>Bacillati</taxon>
        <taxon>Bacillota</taxon>
        <taxon>Tissierellia</taxon>
        <taxon>Sedimentibacter</taxon>
    </lineage>
</organism>
<dbReference type="PROSITE" id="PS50975">
    <property type="entry name" value="ATP_GRASP"/>
    <property type="match status" value="1"/>
</dbReference>
<dbReference type="InterPro" id="IPR011761">
    <property type="entry name" value="ATP-grasp"/>
</dbReference>
<dbReference type="OrthoDB" id="9807469at2"/>